<dbReference type="EMBL" id="LNQN01000002">
    <property type="protein sequence ID" value="KSU83078.1"/>
    <property type="molecule type" value="Genomic_DNA"/>
</dbReference>
<dbReference type="PANTHER" id="PTHR43491">
    <property type="entry name" value="UDP-N-ACETYL-D-MANNOSAMINE DEHYDROGENASE"/>
    <property type="match status" value="1"/>
</dbReference>
<dbReference type="OrthoDB" id="9803238at2"/>
<dbReference type="InterPro" id="IPR001732">
    <property type="entry name" value="UDP-Glc/GDP-Man_DH_N"/>
</dbReference>
<dbReference type="InterPro" id="IPR014027">
    <property type="entry name" value="UDP-Glc/GDP-Man_DH_C"/>
</dbReference>
<dbReference type="AlphaFoldDB" id="A0A0V8J7H4"/>
<protein>
    <submittedName>
        <fullName evidence="5">UDP-N-acetyl-D-glucosamine dehydrogenase</fullName>
    </submittedName>
</protein>
<dbReference type="PIRSF" id="PIRSF500136">
    <property type="entry name" value="UDP_ManNAc_DH"/>
    <property type="match status" value="1"/>
</dbReference>
<dbReference type="InterPro" id="IPR028359">
    <property type="entry name" value="UDP_ManNAc/GlcNAc_DH"/>
</dbReference>
<evidence type="ECO:0000256" key="3">
    <source>
        <dbReference type="PIRNR" id="PIRNR000124"/>
    </source>
</evidence>
<dbReference type="InterPro" id="IPR017476">
    <property type="entry name" value="UDP-Glc/GDP-Man"/>
</dbReference>
<dbReference type="NCBIfam" id="TIGR03026">
    <property type="entry name" value="NDP-sugDHase"/>
    <property type="match status" value="1"/>
</dbReference>
<dbReference type="InterPro" id="IPR008927">
    <property type="entry name" value="6-PGluconate_DH-like_C_sf"/>
</dbReference>
<keyword evidence="1" id="KW-0560">Oxidoreductase</keyword>
<evidence type="ECO:0000256" key="1">
    <source>
        <dbReference type="ARBA" id="ARBA00023002"/>
    </source>
</evidence>
<dbReference type="Pfam" id="PF00984">
    <property type="entry name" value="UDPG_MGDP_dh"/>
    <property type="match status" value="1"/>
</dbReference>
<evidence type="ECO:0000259" key="4">
    <source>
        <dbReference type="SMART" id="SM00984"/>
    </source>
</evidence>
<dbReference type="GO" id="GO:0051287">
    <property type="term" value="F:NAD binding"/>
    <property type="evidence" value="ECO:0007669"/>
    <property type="project" value="InterPro"/>
</dbReference>
<dbReference type="InterPro" id="IPR036220">
    <property type="entry name" value="UDP-Glc/GDP-Man_DH_C_sf"/>
</dbReference>
<dbReference type="PIRSF" id="PIRSF000124">
    <property type="entry name" value="UDPglc_GDPman_dh"/>
    <property type="match status" value="1"/>
</dbReference>
<organism evidence="5 6">
    <name type="scientific">Fictibacillus enclensis</name>
    <dbReference type="NCBI Taxonomy" id="1017270"/>
    <lineage>
        <taxon>Bacteria</taxon>
        <taxon>Bacillati</taxon>
        <taxon>Bacillota</taxon>
        <taxon>Bacilli</taxon>
        <taxon>Bacillales</taxon>
        <taxon>Fictibacillaceae</taxon>
        <taxon>Fictibacillus</taxon>
    </lineage>
</organism>
<dbReference type="GO" id="GO:0000271">
    <property type="term" value="P:polysaccharide biosynthetic process"/>
    <property type="evidence" value="ECO:0007669"/>
    <property type="project" value="InterPro"/>
</dbReference>
<keyword evidence="2" id="KW-0520">NAD</keyword>
<accession>A0A0V8J7H4</accession>
<sequence length="446" mass="49511">METLQRTQRDVTQQLLNKIQTKEAVIGVVGLGYVGLPLAVEKAKAGYKVIGFDVQESRVDMVNDGINYIGDVVDEELAMLTSTKQIRATTDYSLIAEVDAVAICVPTPLDIYRQPDTSYVESSGKEIAKFLHEGMLIVLESTTYPGTTEELLRPILESSGFTCGKEFHLAYSPERVDPGNKVFNTKNTPKVVGGVTPACTKVASALYRAVLEGEVHEVSSPSVAEMEKILENTFRNINIGLANEMAILCDKMNINVWEVIDAAKTKPYGFMAFYPGPGLGGHCIPIDPFYLTWKAREYNYHTRLIETAGEINNSMADFVLERSMKILNQEKKAMNGANIVILGVAYKKDIEDMRESPVIPILEKLDTAGARFTVVDPHVKTFRYMGGIVETHELSKEVLENADLVLLTTDHSAFDYELIAEHSPVLFDTRNAMKELSSKVKSYHLL</sequence>
<dbReference type="GO" id="GO:0016616">
    <property type="term" value="F:oxidoreductase activity, acting on the CH-OH group of donors, NAD or NADP as acceptor"/>
    <property type="evidence" value="ECO:0007669"/>
    <property type="project" value="InterPro"/>
</dbReference>
<name>A0A0V8J7H4_9BACL</name>
<dbReference type="Proteomes" id="UP000054099">
    <property type="component" value="Unassembled WGS sequence"/>
</dbReference>
<dbReference type="InterPro" id="IPR036291">
    <property type="entry name" value="NAD(P)-bd_dom_sf"/>
</dbReference>
<dbReference type="Pfam" id="PF03720">
    <property type="entry name" value="UDPG_MGDP_dh_C"/>
    <property type="match status" value="1"/>
</dbReference>
<dbReference type="SUPFAM" id="SSF51735">
    <property type="entry name" value="NAD(P)-binding Rossmann-fold domains"/>
    <property type="match status" value="1"/>
</dbReference>
<dbReference type="GO" id="GO:0016628">
    <property type="term" value="F:oxidoreductase activity, acting on the CH-CH group of donors, NAD or NADP as acceptor"/>
    <property type="evidence" value="ECO:0007669"/>
    <property type="project" value="InterPro"/>
</dbReference>
<dbReference type="SUPFAM" id="SSF52413">
    <property type="entry name" value="UDP-glucose/GDP-mannose dehydrogenase C-terminal domain"/>
    <property type="match status" value="1"/>
</dbReference>
<comment type="similarity">
    <text evidence="3">Belongs to the UDP-glucose/GDP-mannose dehydrogenase family.</text>
</comment>
<proteinExistence type="inferred from homology"/>
<evidence type="ECO:0000313" key="6">
    <source>
        <dbReference type="Proteomes" id="UP000054099"/>
    </source>
</evidence>
<comment type="caution">
    <text evidence="5">The sequence shown here is derived from an EMBL/GenBank/DDBJ whole genome shotgun (WGS) entry which is preliminary data.</text>
</comment>
<dbReference type="SUPFAM" id="SSF48179">
    <property type="entry name" value="6-phosphogluconate dehydrogenase C-terminal domain-like"/>
    <property type="match status" value="1"/>
</dbReference>
<dbReference type="SMART" id="SM00984">
    <property type="entry name" value="UDPG_MGDP_dh_C"/>
    <property type="match status" value="1"/>
</dbReference>
<evidence type="ECO:0000256" key="2">
    <source>
        <dbReference type="ARBA" id="ARBA00023027"/>
    </source>
</evidence>
<dbReference type="PANTHER" id="PTHR43491:SF1">
    <property type="entry name" value="UDP-N-ACETYL-D-MANNOSAMINE DEHYDROGENASE"/>
    <property type="match status" value="1"/>
</dbReference>
<dbReference type="RefSeq" id="WP_061971851.1">
    <property type="nucleotide sequence ID" value="NZ_FMAV01000002.1"/>
</dbReference>
<keyword evidence="6" id="KW-1185">Reference proteome</keyword>
<reference evidence="5 6" key="1">
    <citation type="journal article" date="2014" name="Antonie Van Leeuwenhoek">
        <title>Fictibacillus enclensis sp. nov., isolated from marine sediment.</title>
        <authorList>
            <person name="Dastager S.G."/>
            <person name="Mawlankar R."/>
            <person name="Srinivasan K."/>
            <person name="Tang S.K."/>
            <person name="Lee J.C."/>
            <person name="Ramana V.V."/>
            <person name="Shouche Y.S."/>
        </authorList>
    </citation>
    <scope>NUCLEOTIDE SEQUENCE [LARGE SCALE GENOMIC DNA]</scope>
    <source>
        <strain evidence="5 6">NIO-1003</strain>
    </source>
</reference>
<dbReference type="InterPro" id="IPR014026">
    <property type="entry name" value="UDP-Glc/GDP-Man_DH_dimer"/>
</dbReference>
<gene>
    <name evidence="5" type="ORF">AS030_10845</name>
</gene>
<evidence type="ECO:0000313" key="5">
    <source>
        <dbReference type="EMBL" id="KSU83078.1"/>
    </source>
</evidence>
<dbReference type="Gene3D" id="3.40.50.720">
    <property type="entry name" value="NAD(P)-binding Rossmann-like Domain"/>
    <property type="match status" value="2"/>
</dbReference>
<feature type="domain" description="UDP-glucose/GDP-mannose dehydrogenase C-terminal" evidence="4">
    <location>
        <begin position="340"/>
        <end position="435"/>
    </location>
</feature>
<dbReference type="Pfam" id="PF03721">
    <property type="entry name" value="UDPG_MGDP_dh_N"/>
    <property type="match status" value="1"/>
</dbReference>